<evidence type="ECO:0000256" key="6">
    <source>
        <dbReference type="SAM" id="MobiDB-lite"/>
    </source>
</evidence>
<evidence type="ECO:0000256" key="4">
    <source>
        <dbReference type="ARBA" id="ARBA00023163"/>
    </source>
</evidence>
<dbReference type="InterPro" id="IPR001138">
    <property type="entry name" value="Zn2Cys6_DnaBD"/>
</dbReference>
<feature type="region of interest" description="Disordered" evidence="6">
    <location>
        <begin position="203"/>
        <end position="222"/>
    </location>
</feature>
<dbReference type="InterPro" id="IPR036864">
    <property type="entry name" value="Zn2-C6_fun-type_DNA-bd_sf"/>
</dbReference>
<feature type="region of interest" description="Disordered" evidence="6">
    <location>
        <begin position="56"/>
        <end position="116"/>
    </location>
</feature>
<keyword evidence="1" id="KW-0479">Metal-binding</keyword>
<comment type="caution">
    <text evidence="8">The sequence shown here is derived from an EMBL/GenBank/DDBJ whole genome shotgun (WGS) entry which is preliminary data.</text>
</comment>
<feature type="domain" description="Zn(2)-C6 fungal-type" evidence="7">
    <location>
        <begin position="12"/>
        <end position="40"/>
    </location>
</feature>
<feature type="compositionally biased region" description="Polar residues" evidence="6">
    <location>
        <begin position="56"/>
        <end position="69"/>
    </location>
</feature>
<keyword evidence="9" id="KW-1185">Reference proteome</keyword>
<dbReference type="CDD" id="cd00067">
    <property type="entry name" value="GAL4"/>
    <property type="match status" value="1"/>
</dbReference>
<protein>
    <recommendedName>
        <fullName evidence="7">Zn(2)-C6 fungal-type domain-containing protein</fullName>
    </recommendedName>
</protein>
<evidence type="ECO:0000256" key="1">
    <source>
        <dbReference type="ARBA" id="ARBA00022723"/>
    </source>
</evidence>
<evidence type="ECO:0000313" key="8">
    <source>
        <dbReference type="EMBL" id="KAF2871555.1"/>
    </source>
</evidence>
<name>A0A7C8MA64_9PLEO</name>
<gene>
    <name evidence="8" type="ORF">BDV95DRAFT_43193</name>
</gene>
<keyword evidence="3" id="KW-0805">Transcription regulation</keyword>
<dbReference type="OrthoDB" id="40579at2759"/>
<keyword evidence="5" id="KW-0539">Nucleus</keyword>
<dbReference type="EMBL" id="JAADJZ010000011">
    <property type="protein sequence ID" value="KAF2871555.1"/>
    <property type="molecule type" value="Genomic_DNA"/>
</dbReference>
<dbReference type="Pfam" id="PF00172">
    <property type="entry name" value="Zn_clus"/>
    <property type="match status" value="1"/>
</dbReference>
<evidence type="ECO:0000259" key="7">
    <source>
        <dbReference type="PROSITE" id="PS50048"/>
    </source>
</evidence>
<dbReference type="GO" id="GO:0008270">
    <property type="term" value="F:zinc ion binding"/>
    <property type="evidence" value="ECO:0007669"/>
    <property type="project" value="InterPro"/>
</dbReference>
<dbReference type="Proteomes" id="UP000481861">
    <property type="component" value="Unassembled WGS sequence"/>
</dbReference>
<accession>A0A7C8MA64</accession>
<dbReference type="PANTHER" id="PTHR47660:SF2">
    <property type="entry name" value="TRANSCRIPTION FACTOR WITH C2H2 AND ZN(2)-CYS(6) DNA BINDING DOMAIN (EUROFUNG)"/>
    <property type="match status" value="1"/>
</dbReference>
<dbReference type="PROSITE" id="PS00463">
    <property type="entry name" value="ZN2_CY6_FUNGAL_1"/>
    <property type="match status" value="1"/>
</dbReference>
<dbReference type="GO" id="GO:0000981">
    <property type="term" value="F:DNA-binding transcription factor activity, RNA polymerase II-specific"/>
    <property type="evidence" value="ECO:0007669"/>
    <property type="project" value="InterPro"/>
</dbReference>
<dbReference type="AlphaFoldDB" id="A0A7C8MA64"/>
<dbReference type="SUPFAM" id="SSF57701">
    <property type="entry name" value="Zn2/Cys6 DNA-binding domain"/>
    <property type="match status" value="1"/>
</dbReference>
<evidence type="ECO:0000256" key="3">
    <source>
        <dbReference type="ARBA" id="ARBA00023015"/>
    </source>
</evidence>
<evidence type="ECO:0000313" key="9">
    <source>
        <dbReference type="Proteomes" id="UP000481861"/>
    </source>
</evidence>
<organism evidence="8 9">
    <name type="scientific">Massariosphaeria phaeospora</name>
    <dbReference type="NCBI Taxonomy" id="100035"/>
    <lineage>
        <taxon>Eukaryota</taxon>
        <taxon>Fungi</taxon>
        <taxon>Dikarya</taxon>
        <taxon>Ascomycota</taxon>
        <taxon>Pezizomycotina</taxon>
        <taxon>Dothideomycetes</taxon>
        <taxon>Pleosporomycetidae</taxon>
        <taxon>Pleosporales</taxon>
        <taxon>Pleosporales incertae sedis</taxon>
        <taxon>Massariosphaeria</taxon>
    </lineage>
</organism>
<evidence type="ECO:0000256" key="2">
    <source>
        <dbReference type="ARBA" id="ARBA00022833"/>
    </source>
</evidence>
<dbReference type="PANTHER" id="PTHR47660">
    <property type="entry name" value="TRANSCRIPTION FACTOR WITH C2H2 AND ZN(2)-CYS(6) DNA BINDING DOMAIN (EUROFUNG)-RELATED-RELATED"/>
    <property type="match status" value="1"/>
</dbReference>
<dbReference type="Gene3D" id="4.10.240.10">
    <property type="entry name" value="Zn(2)-C6 fungal-type DNA-binding domain"/>
    <property type="match status" value="1"/>
</dbReference>
<keyword evidence="2" id="KW-0862">Zinc</keyword>
<proteinExistence type="predicted"/>
<reference evidence="8 9" key="1">
    <citation type="submission" date="2020-01" db="EMBL/GenBank/DDBJ databases">
        <authorList>
            <consortium name="DOE Joint Genome Institute"/>
            <person name="Haridas S."/>
            <person name="Albert R."/>
            <person name="Binder M."/>
            <person name="Bloem J."/>
            <person name="Labutti K."/>
            <person name="Salamov A."/>
            <person name="Andreopoulos B."/>
            <person name="Baker S.E."/>
            <person name="Barry K."/>
            <person name="Bills G."/>
            <person name="Bluhm B.H."/>
            <person name="Cannon C."/>
            <person name="Castanera R."/>
            <person name="Culley D.E."/>
            <person name="Daum C."/>
            <person name="Ezra D."/>
            <person name="Gonzalez J.B."/>
            <person name="Henrissat B."/>
            <person name="Kuo A."/>
            <person name="Liang C."/>
            <person name="Lipzen A."/>
            <person name="Lutzoni F."/>
            <person name="Magnuson J."/>
            <person name="Mondo S."/>
            <person name="Nolan M."/>
            <person name="Ohm R."/>
            <person name="Pangilinan J."/>
            <person name="Park H.-J.H."/>
            <person name="Ramirez L."/>
            <person name="Alfaro M."/>
            <person name="Sun H."/>
            <person name="Tritt A."/>
            <person name="Yoshinaga Y."/>
            <person name="Zwiers L.-H.L."/>
            <person name="Turgeon B.G."/>
            <person name="Goodwin S.B."/>
            <person name="Spatafora J.W."/>
            <person name="Crous P.W."/>
            <person name="Grigoriev I.V."/>
        </authorList>
    </citation>
    <scope>NUCLEOTIDE SEQUENCE [LARGE SCALE GENOMIC DNA]</scope>
    <source>
        <strain evidence="8 9">CBS 611.86</strain>
    </source>
</reference>
<keyword evidence="4" id="KW-0804">Transcription</keyword>
<evidence type="ECO:0000256" key="5">
    <source>
        <dbReference type="ARBA" id="ARBA00023242"/>
    </source>
</evidence>
<feature type="compositionally biased region" description="Pro residues" evidence="6">
    <location>
        <begin position="79"/>
        <end position="89"/>
    </location>
</feature>
<dbReference type="PROSITE" id="PS50048">
    <property type="entry name" value="ZN2_CY6_FUNGAL_2"/>
    <property type="match status" value="1"/>
</dbReference>
<feature type="compositionally biased region" description="Polar residues" evidence="6">
    <location>
        <begin position="209"/>
        <end position="219"/>
    </location>
</feature>
<sequence length="828" mass="92997">MRPAIDAGNLIACTSCAKAKAKCDKQLPTCSRCLYKRLKCEPRPPRRYPETFQFLQQSQAQLHHTQSPNNAPPQSQTISPPPSTSPSPPKQDDPTLDESLRQLFPPDRDASFAPFQWQPTPFSGLDTCPGDLTMETVDGSMHQFNPHLLGDPTLFSADDSAMDYDFSSHHFGLLSSSQTSPDALLSAEQPTIPLPFARTEQARLPEPQAAQSSATSTTEDWPCFRCNPPSEIQINPRTGSEYLRRLEETLNDQSVWGNTGLCPNAPKQDTQLEISSVQGSLRDKLMVVSQGFLSRARDVHRTGAEDASLSKMRSSSGASLTGFFILPPPLVLEVFLRTYALRVEPYVPFFPAASIDLTKLMASVDEKSSILLLLLMIAHGAMGSPLAEARHLATGLIETCRICMFDVMEKNVQMSAHPVMVRCALLYLNAAAWSGNKWHMDLSTAHLRMYISMVRHTRMLDFRQTALANMNTAVDIEAAWTTWQTEETLNRLTYSWVTLDQEINLFHDRQPDFDINECNAPIPSGDDLWNARSAEAWHTLLGEKGQDGQQTPSTPHSLSKLFSLFMSNELSYNVSALSLTELRLLLQPIQALIYHLNKSLVYFFNSGSQRLLQRLLTQLEEVQYLLKQWYSICCRSLESSETPTGCSNMVMFHLISLNAITYFPDIERLARGEVSPPTFRESLWAGKRCAEEAPQIWCHCGQVIRYFRQMPASARPYWWSAAIYRIALCMWATSLSRNAETSNTVFSSANEKIVIDTLPFDHPSITRYLRHQDGTPVLSQSNGSLVSLRSINIIQHCVEVLEEKIPLSQLDEGISARLSAFMQRWSTE</sequence>